<keyword evidence="3" id="KW-1185">Reference proteome</keyword>
<accession>A0A8J8P807</accession>
<evidence type="ECO:0000313" key="2">
    <source>
        <dbReference type="EMBL" id="TNV87735.1"/>
    </source>
</evidence>
<protein>
    <submittedName>
        <fullName evidence="2">Uncharacterized protein</fullName>
    </submittedName>
</protein>
<comment type="caution">
    <text evidence="2">The sequence shown here is derived from an EMBL/GenBank/DDBJ whole genome shotgun (WGS) entry which is preliminary data.</text>
</comment>
<feature type="compositionally biased region" description="Polar residues" evidence="1">
    <location>
        <begin position="1305"/>
        <end position="1317"/>
    </location>
</feature>
<sequence length="1424" mass="161926">MAQPIFGRERVGTWSVLVGSDRKQGMPFWDEVFKQFKWEGRVDDRGKRVNKYCQHITSERFISKSVIIWLRLQRNIIWWKSSNLDQVRRSQFDPSLGTAEIIHNHVSLTKFILKFRYLDHDEGNCLSLGIPESHTGYSLLSIKGEQTLVKYSTSFEGNQQLLKVYHTFKEHFSGQTKIYSREDRFVIVGYLNKLRNSSQDYSYKQAYMTSFKFEESGTRSADTLNGETITFLADNQFLSLKTGVEDGEIIQNSSEQLQETENPPQLKDLPIMPLRWHQTAQTDLKQFEQPILRIIGESQNYSQFIGNKFIQFITEIDNKQCKAKVNYTCSLKNGQISLPMDCQKRELYLNLSEFKEKFLYINDSHLKITIQGQISNSKIYQSISQSYDYNVQYECLDQESNVISNTVPNNSIFNNCITAKASILLYQGPKAQDSKVFKIFIPKMTSSPSVATIKMPINKSEFQIENIANRASFEKQRFLQGTGAYVDCRQQDTTFLFEYQNTPIPDPWVYDLSLSESDTITINWSNSNSSCTYIDFALTSLLNNYAISTLSGNSIQIQCAQGNSYQSTVQGLSYSINIKGKESWGNQNPDKQFDVKFISCNQYIDHSQAFTYTANGIQQYKSIFTNGYAQLCTEVTFALESIKNQDQTVDLTSLATFISFNSATNDLQVSASDASVLQKTYIVFVRGSYNNGLKLLPLVKIILNIQHQCYYRIIYYDKPFNSTYTHSTLFLFDTTDGGIETIELTWYTLDMANCPIGQYTLVTSPAGVSIDNHNQLKLNINTLALSTQQTFNIVYRAAIISDLVATAFVLDTYQNSIQIETTKCKEYYGFSDTNVTYIIDQGNYVYNYYYSDAATRSTGCRLMDFSYTATDSQQSDALSQLYGSLVFYWSLRAFYIQTTSIALATMPNQPFNIILKGKFPNIDKQLPEISFLLTFIDPCKTLVSFSLEATVPETTTYFVKDPQIAIPLPLFTANASFSNCNSVITQISVVNAKNQLVIQTGGLFFIEYANSQPKSLKVFSNDYLKQEDSPYLVIVMGKLYNYPTINKTYNFTINVMCTLEQLLPTNDNLDELFSLPEQQYTIKNELLIIEIKPFKQIPECSESNLTMRLEVYMEGLVIEKIPSFISLTTNEAGTIVKIDSQNRRDIKSYPSFVVKVIAEAKLNQNETIISGLMNIPIVLLVTNTGAPFFTSDLAQPIYLNLGIPQTLIFPQFKDPDTEDEPSLVSSYPKFDTALASFKTGSYPKYNVKVTDPKMAGQTYQVTIQITDNNPYKPLITEQTFTIKIREQSATNTTNNTVQRPEGNPTFLNPQTSPTKAPTSKPMIAPKSNLPLTVKISSITQFGVVNLKFNQKIQLSETNLTLLNEIGILQDLKVFYEKDQVRRDILGYQVLSLSDNEIEVQVLFTQPLSISSGYVNYLCQFYLGL</sequence>
<dbReference type="EMBL" id="RRYP01000257">
    <property type="protein sequence ID" value="TNV87735.1"/>
    <property type="molecule type" value="Genomic_DNA"/>
</dbReference>
<gene>
    <name evidence="2" type="ORF">FGO68_gene8016</name>
</gene>
<proteinExistence type="predicted"/>
<evidence type="ECO:0000313" key="3">
    <source>
        <dbReference type="Proteomes" id="UP000785679"/>
    </source>
</evidence>
<feature type="region of interest" description="Disordered" evidence="1">
    <location>
        <begin position="1290"/>
        <end position="1323"/>
    </location>
</feature>
<dbReference type="Proteomes" id="UP000785679">
    <property type="component" value="Unassembled WGS sequence"/>
</dbReference>
<evidence type="ECO:0000256" key="1">
    <source>
        <dbReference type="SAM" id="MobiDB-lite"/>
    </source>
</evidence>
<organism evidence="2 3">
    <name type="scientific">Halteria grandinella</name>
    <dbReference type="NCBI Taxonomy" id="5974"/>
    <lineage>
        <taxon>Eukaryota</taxon>
        <taxon>Sar</taxon>
        <taxon>Alveolata</taxon>
        <taxon>Ciliophora</taxon>
        <taxon>Intramacronucleata</taxon>
        <taxon>Spirotrichea</taxon>
        <taxon>Stichotrichia</taxon>
        <taxon>Sporadotrichida</taxon>
        <taxon>Halteriidae</taxon>
        <taxon>Halteria</taxon>
    </lineage>
</organism>
<reference evidence="2" key="1">
    <citation type="submission" date="2019-06" db="EMBL/GenBank/DDBJ databases">
        <authorList>
            <person name="Zheng W."/>
        </authorList>
    </citation>
    <scope>NUCLEOTIDE SEQUENCE</scope>
    <source>
        <strain evidence="2">QDHG01</strain>
    </source>
</reference>
<name>A0A8J8P807_HALGN</name>